<organism evidence="5 6">
    <name type="scientific">Neorhizobium galegae bv. officinalis</name>
    <dbReference type="NCBI Taxonomy" id="323656"/>
    <lineage>
        <taxon>Bacteria</taxon>
        <taxon>Pseudomonadati</taxon>
        <taxon>Pseudomonadota</taxon>
        <taxon>Alphaproteobacteria</taxon>
        <taxon>Hyphomicrobiales</taxon>
        <taxon>Rhizobiaceae</taxon>
        <taxon>Rhizobium/Agrobacterium group</taxon>
        <taxon>Neorhizobium</taxon>
    </lineage>
</organism>
<feature type="binding site" evidence="2">
    <location>
        <position position="136"/>
    </location>
    <ligand>
        <name>Mn(2+)</name>
        <dbReference type="ChEBI" id="CHEBI:29035"/>
        <label>2</label>
    </ligand>
</feature>
<dbReference type="EMBL" id="CCRK01000016">
    <property type="protein sequence ID" value="CDZ53420.1"/>
    <property type="molecule type" value="Genomic_DNA"/>
</dbReference>
<evidence type="ECO:0000313" key="7">
    <source>
        <dbReference type="Proteomes" id="UP000046176"/>
    </source>
</evidence>
<evidence type="ECO:0000313" key="6">
    <source>
        <dbReference type="Proteomes" id="UP000039660"/>
    </source>
</evidence>
<dbReference type="PANTHER" id="PTHR11014">
    <property type="entry name" value="PEPTIDASE M20 FAMILY MEMBER"/>
    <property type="match status" value="1"/>
</dbReference>
<dbReference type="SUPFAM" id="SSF53187">
    <property type="entry name" value="Zn-dependent exopeptidases"/>
    <property type="match status" value="1"/>
</dbReference>
<feature type="domain" description="Peptidase M20 dimerisation" evidence="3">
    <location>
        <begin position="182"/>
        <end position="280"/>
    </location>
</feature>
<dbReference type="NCBIfam" id="TIGR01891">
    <property type="entry name" value="amidohydrolases"/>
    <property type="match status" value="1"/>
</dbReference>
<dbReference type="EMBL" id="CCRH01000032">
    <property type="protein sequence ID" value="CDZ41422.1"/>
    <property type="molecule type" value="Genomic_DNA"/>
</dbReference>
<gene>
    <name evidence="4" type="ORF">NGAL_HAMBI1145_58860</name>
    <name evidence="5" type="ORF">NGAL_HAMBI1189_49800</name>
</gene>
<dbReference type="AlphaFoldDB" id="A0A0T7H1L2"/>
<dbReference type="Proteomes" id="UP000039660">
    <property type="component" value="Unassembled WGS sequence"/>
</dbReference>
<dbReference type="GO" id="GO:0046872">
    <property type="term" value="F:metal ion binding"/>
    <property type="evidence" value="ECO:0007669"/>
    <property type="project" value="UniProtKB-KW"/>
</dbReference>
<dbReference type="InterPro" id="IPR036264">
    <property type="entry name" value="Bact_exopeptidase_dim_dom"/>
</dbReference>
<proteinExistence type="predicted"/>
<dbReference type="Gene3D" id="3.40.630.10">
    <property type="entry name" value="Zn peptidases"/>
    <property type="match status" value="1"/>
</dbReference>
<protein>
    <submittedName>
        <fullName evidence="5">Hippurate hydrolase</fullName>
    </submittedName>
</protein>
<feature type="binding site" evidence="2">
    <location>
        <position position="103"/>
    </location>
    <ligand>
        <name>Mn(2+)</name>
        <dbReference type="ChEBI" id="CHEBI:29035"/>
        <label>2</label>
    </ligand>
</feature>
<dbReference type="Proteomes" id="UP000046176">
    <property type="component" value="Unassembled WGS sequence"/>
</dbReference>
<comment type="cofactor">
    <cofactor evidence="2">
        <name>Mn(2+)</name>
        <dbReference type="ChEBI" id="CHEBI:29035"/>
    </cofactor>
    <text evidence="2">The Mn(2+) ion enhances activity.</text>
</comment>
<feature type="binding site" evidence="2">
    <location>
        <position position="162"/>
    </location>
    <ligand>
        <name>Mn(2+)</name>
        <dbReference type="ChEBI" id="CHEBI:29035"/>
        <label>2</label>
    </ligand>
</feature>
<dbReference type="GO" id="GO:0050118">
    <property type="term" value="F:N-acetyldiaminopimelate deacetylase activity"/>
    <property type="evidence" value="ECO:0007669"/>
    <property type="project" value="UniProtKB-ARBA"/>
</dbReference>
<dbReference type="Pfam" id="PF07687">
    <property type="entry name" value="M20_dimer"/>
    <property type="match status" value="1"/>
</dbReference>
<feature type="binding site" evidence="2">
    <location>
        <position position="101"/>
    </location>
    <ligand>
        <name>Mn(2+)</name>
        <dbReference type="ChEBI" id="CHEBI:29035"/>
        <label>2</label>
    </ligand>
</feature>
<dbReference type="RefSeq" id="WP_046637775.1">
    <property type="nucleotide sequence ID" value="NZ_CCRH01000032.1"/>
</dbReference>
<dbReference type="SUPFAM" id="SSF55031">
    <property type="entry name" value="Bacterial exopeptidase dimerisation domain"/>
    <property type="match status" value="1"/>
</dbReference>
<evidence type="ECO:0000313" key="5">
    <source>
        <dbReference type="EMBL" id="CDZ53420.1"/>
    </source>
</evidence>
<evidence type="ECO:0000259" key="3">
    <source>
        <dbReference type="Pfam" id="PF07687"/>
    </source>
</evidence>
<dbReference type="OrthoDB" id="9777385at2"/>
<keyword evidence="2" id="KW-0479">Metal-binding</keyword>
<dbReference type="InterPro" id="IPR011650">
    <property type="entry name" value="Peptidase_M20_dimer"/>
</dbReference>
<name>A0A0T7H1L2_NEOGA</name>
<dbReference type="Pfam" id="PF01546">
    <property type="entry name" value="Peptidase_M20"/>
    <property type="match status" value="1"/>
</dbReference>
<dbReference type="InterPro" id="IPR017439">
    <property type="entry name" value="Amidohydrolase"/>
</dbReference>
<evidence type="ECO:0000256" key="1">
    <source>
        <dbReference type="ARBA" id="ARBA00022801"/>
    </source>
</evidence>
<accession>A0A0T7H1L2</accession>
<keyword evidence="1 5" id="KW-0378">Hydrolase</keyword>
<dbReference type="FunFam" id="3.30.70.360:FF:000001">
    <property type="entry name" value="N-acetyldiaminopimelate deacetylase"/>
    <property type="match status" value="1"/>
</dbReference>
<feature type="binding site" evidence="2">
    <location>
        <position position="367"/>
    </location>
    <ligand>
        <name>Mn(2+)</name>
        <dbReference type="ChEBI" id="CHEBI:29035"/>
        <label>2</label>
    </ligand>
</feature>
<dbReference type="PANTHER" id="PTHR11014:SF63">
    <property type="entry name" value="METALLOPEPTIDASE, PUTATIVE (AFU_ORTHOLOGUE AFUA_6G09600)-RELATED"/>
    <property type="match status" value="1"/>
</dbReference>
<evidence type="ECO:0000313" key="4">
    <source>
        <dbReference type="EMBL" id="CDZ41422.1"/>
    </source>
</evidence>
<evidence type="ECO:0000256" key="2">
    <source>
        <dbReference type="PIRSR" id="PIRSR005962-1"/>
    </source>
</evidence>
<reference evidence="6 7" key="1">
    <citation type="submission" date="2014-08" db="EMBL/GenBank/DDBJ databases">
        <authorList>
            <person name="Chen Y.-H."/>
        </authorList>
    </citation>
    <scope>NUCLEOTIDE SEQUENCE [LARGE SCALE GENOMIC DNA]</scope>
</reference>
<dbReference type="GO" id="GO:0019877">
    <property type="term" value="P:diaminopimelate biosynthetic process"/>
    <property type="evidence" value="ECO:0007669"/>
    <property type="project" value="UniProtKB-ARBA"/>
</dbReference>
<dbReference type="CDD" id="cd05666">
    <property type="entry name" value="M20_Acy1-like"/>
    <property type="match status" value="1"/>
</dbReference>
<sequence length="397" mass="42795">MTVIPELNAMSEELTSLRRWFHSHPELGFEEFQTADRVAAELGSYGVKVHRGFGRTGVVGTLQGIEGKRSIGLRADMDALPMQELNMFSHRSKHPGKMHACGHDGHMVMLLGAAKYLSQHRDFKGTVVFIFSPAEENGSGAKVMVDDGLFESFPVDAVFGLHNWPGMPTNTFGVRKGAILAGSADFDIRVIGTGAHAAMPHNANDPLLTAAHIVTAVQGIITRNKNPLDPAVLTVAKFHSGEARNVIPDEAEIAGTVRALTDETLDFVASRIQAVAENVAIAHGCKAEFKVKRCPVTINTLDEADFAASVMQEMFGVAAVDDDTEPSMGTEDFSYILRARPGAFSFLGAGDGSHRQSGHGSGPCLLHNTSYDFNDALLPVGATYWVELTRKWLSPLA</sequence>
<dbReference type="Gene3D" id="3.30.70.360">
    <property type="match status" value="1"/>
</dbReference>
<dbReference type="PIRSF" id="PIRSF005962">
    <property type="entry name" value="Pept_M20D_amidohydro"/>
    <property type="match status" value="1"/>
</dbReference>
<dbReference type="InterPro" id="IPR002933">
    <property type="entry name" value="Peptidase_M20"/>
</dbReference>
<keyword evidence="2" id="KW-0464">Manganese</keyword>